<reference evidence="2" key="1">
    <citation type="submission" date="2016-04" db="EMBL/GenBank/DDBJ databases">
        <authorList>
            <person name="Evans L.H."/>
            <person name="Alamgir A."/>
            <person name="Owens N."/>
            <person name="Weber N.D."/>
            <person name="Virtaneva K."/>
            <person name="Barbian K."/>
            <person name="Babar A."/>
            <person name="Rosenke K."/>
        </authorList>
    </citation>
    <scope>NUCLEOTIDE SEQUENCE [LARGE SCALE GENOMIC DNA]</scope>
    <source>
        <strain evidence="2">CBS 101.48</strain>
    </source>
</reference>
<evidence type="ECO:0000313" key="3">
    <source>
        <dbReference type="Proteomes" id="UP000078561"/>
    </source>
</evidence>
<feature type="compositionally biased region" description="Low complexity" evidence="1">
    <location>
        <begin position="174"/>
        <end position="184"/>
    </location>
</feature>
<protein>
    <submittedName>
        <fullName evidence="2">Uncharacterized protein</fullName>
    </submittedName>
</protein>
<dbReference type="STRING" id="4829.A0A168QUD5"/>
<feature type="compositionally biased region" description="Acidic residues" evidence="1">
    <location>
        <begin position="251"/>
        <end position="277"/>
    </location>
</feature>
<dbReference type="InParanoid" id="A0A168QUD5"/>
<organism evidence="2">
    <name type="scientific">Absidia glauca</name>
    <name type="common">Pin mould</name>
    <dbReference type="NCBI Taxonomy" id="4829"/>
    <lineage>
        <taxon>Eukaryota</taxon>
        <taxon>Fungi</taxon>
        <taxon>Fungi incertae sedis</taxon>
        <taxon>Mucoromycota</taxon>
        <taxon>Mucoromycotina</taxon>
        <taxon>Mucoromycetes</taxon>
        <taxon>Mucorales</taxon>
        <taxon>Cunninghamellaceae</taxon>
        <taxon>Absidia</taxon>
    </lineage>
</organism>
<evidence type="ECO:0000256" key="1">
    <source>
        <dbReference type="SAM" id="MobiDB-lite"/>
    </source>
</evidence>
<gene>
    <name evidence="2" type="primary">ABSGL_11450.1 scaffold 12295</name>
</gene>
<dbReference type="Proteomes" id="UP000078561">
    <property type="component" value="Unassembled WGS sequence"/>
</dbReference>
<dbReference type="AlphaFoldDB" id="A0A168QUD5"/>
<dbReference type="EMBL" id="LT554468">
    <property type="protein sequence ID" value="SAM05575.1"/>
    <property type="molecule type" value="Genomic_DNA"/>
</dbReference>
<dbReference type="OrthoDB" id="125903at2759"/>
<proteinExistence type="predicted"/>
<sequence length="407" mass="44011">MSLDFKPGCYSLKTGKTFLNPSDNGHDFYALQCMYGPYLSVPYPSTHLLIYSLFILLCYLVNTTTLEPSLPLKKASLRQRKATYYADWAWADKVLSYEGTKGNLHELECLLVFDEDTHTFTLERPSVKMSMKRAQKKRLVGSASASTSALATPAGNLYLPHPPKNKPRPSKGRSASSPIATIPSPRKKRSSSNGIIPPATALSPATYDDRKTSSQPLPMSLALPPPLKPQNNQQNDTQAPDPAPVATPSFDDVDILSDIDEILNSDDDNDDDDDEFETIIPVPMDPMNIEPAPPSQSPQPTNMSISSDRQPILQTSGKRRRPALKMASAPIRRLDASPPTPTLSNRPVTGHKTTSATKRQSSTLSSSSSSSSSEGSSSSDDGSSTDGSNGHHRDDDDVSSSGSSDEG</sequence>
<name>A0A168QUD5_ABSGL</name>
<feature type="compositionally biased region" description="Polar residues" evidence="1">
    <location>
        <begin position="298"/>
        <end position="316"/>
    </location>
</feature>
<keyword evidence="3" id="KW-1185">Reference proteome</keyword>
<accession>A0A168QUD5</accession>
<feature type="compositionally biased region" description="Low complexity" evidence="1">
    <location>
        <begin position="361"/>
        <end position="388"/>
    </location>
</feature>
<feature type="region of interest" description="Disordered" evidence="1">
    <location>
        <begin position="152"/>
        <end position="407"/>
    </location>
</feature>
<evidence type="ECO:0000313" key="2">
    <source>
        <dbReference type="EMBL" id="SAM05575.1"/>
    </source>
</evidence>
<feature type="compositionally biased region" description="Polar residues" evidence="1">
    <location>
        <begin position="342"/>
        <end position="360"/>
    </location>
</feature>